<dbReference type="Proteomes" id="UP001164539">
    <property type="component" value="Chromosome 3"/>
</dbReference>
<sequence length="301" mass="36319">MMEMKMMPTGFRFNPTDEELIWLLERKVSGKPMDFHGNFMIEKDIYEADPQHLQWDYNVALSKNERYYYYLKKDDSREVTGQGWWRATGHVKKIYVNDQQCHLVGYKRPLTFHRFRDNYDNKRRRKKAIKTNWIMHEYSLESFSTEWRLCKMKFNGKLSAQEELEKMRKAGSSSSSDNTSIVAEQLQQQQNLQLEDNYNNVYDHERPYYHCEPDFSDFSVVENHQQQQTLQLDNNIVYETYNNVAENIQMETMEVEQQQYQKASCDPYDCRYYFNDHNDQLDQAVADLSEQIIPSLWSWQK</sequence>
<evidence type="ECO:0000313" key="1">
    <source>
        <dbReference type="EMBL" id="KAJ4723341.1"/>
    </source>
</evidence>
<organism evidence="1 2">
    <name type="scientific">Melia azedarach</name>
    <name type="common">Chinaberry tree</name>
    <dbReference type="NCBI Taxonomy" id="155640"/>
    <lineage>
        <taxon>Eukaryota</taxon>
        <taxon>Viridiplantae</taxon>
        <taxon>Streptophyta</taxon>
        <taxon>Embryophyta</taxon>
        <taxon>Tracheophyta</taxon>
        <taxon>Spermatophyta</taxon>
        <taxon>Magnoliopsida</taxon>
        <taxon>eudicotyledons</taxon>
        <taxon>Gunneridae</taxon>
        <taxon>Pentapetalae</taxon>
        <taxon>rosids</taxon>
        <taxon>malvids</taxon>
        <taxon>Sapindales</taxon>
        <taxon>Meliaceae</taxon>
        <taxon>Melia</taxon>
    </lineage>
</organism>
<comment type="caution">
    <text evidence="1">The sequence shown here is derived from an EMBL/GenBank/DDBJ whole genome shotgun (WGS) entry which is preliminary data.</text>
</comment>
<accession>A0ACC1YIM7</accession>
<proteinExistence type="predicted"/>
<keyword evidence="2" id="KW-1185">Reference proteome</keyword>
<name>A0ACC1YIM7_MELAZ</name>
<dbReference type="EMBL" id="CM051396">
    <property type="protein sequence ID" value="KAJ4723341.1"/>
    <property type="molecule type" value="Genomic_DNA"/>
</dbReference>
<gene>
    <name evidence="1" type="ORF">OWV82_006725</name>
</gene>
<evidence type="ECO:0000313" key="2">
    <source>
        <dbReference type="Proteomes" id="UP001164539"/>
    </source>
</evidence>
<protein>
    <submittedName>
        <fullName evidence="1">NAC domain-containing protein</fullName>
    </submittedName>
</protein>
<reference evidence="1 2" key="1">
    <citation type="journal article" date="2023" name="Science">
        <title>Complex scaffold remodeling in plant triterpene biosynthesis.</title>
        <authorList>
            <person name="De La Pena R."/>
            <person name="Hodgson H."/>
            <person name="Liu J.C."/>
            <person name="Stephenson M.J."/>
            <person name="Martin A.C."/>
            <person name="Owen C."/>
            <person name="Harkess A."/>
            <person name="Leebens-Mack J."/>
            <person name="Jimenez L.E."/>
            <person name="Osbourn A."/>
            <person name="Sattely E.S."/>
        </authorList>
    </citation>
    <scope>NUCLEOTIDE SEQUENCE [LARGE SCALE GENOMIC DNA]</scope>
    <source>
        <strain evidence="2">cv. JPN11</strain>
        <tissue evidence="1">Leaf</tissue>
    </source>
</reference>